<evidence type="ECO:0000256" key="1">
    <source>
        <dbReference type="SAM" id="MobiDB-lite"/>
    </source>
</evidence>
<name>A0A843XAX2_COLES</name>
<reference evidence="2" key="1">
    <citation type="submission" date="2017-07" db="EMBL/GenBank/DDBJ databases">
        <title>Taro Niue Genome Assembly and Annotation.</title>
        <authorList>
            <person name="Atibalentja N."/>
            <person name="Keating K."/>
            <person name="Fields C.J."/>
        </authorList>
    </citation>
    <scope>NUCLEOTIDE SEQUENCE</scope>
    <source>
        <strain evidence="2">Niue_2</strain>
        <tissue evidence="2">Leaf</tissue>
    </source>
</reference>
<keyword evidence="3" id="KW-1185">Reference proteome</keyword>
<sequence length="133" mass="15156">PLHHLKRLCTSHKLLPTLGTGTYYHEVPPQEPQPQLCEHQGTPQRVKPQPASHTHTSDSLWQSMSRKARLHYMGTDYWFMTSVSNPDNTTQELPLSLVATDVRSSCSSTTTCKAKELWRPTKPPHLQAHAWHL</sequence>
<gene>
    <name evidence="2" type="ORF">Taro_049422</name>
</gene>
<organism evidence="2 3">
    <name type="scientific">Colocasia esculenta</name>
    <name type="common">Wild taro</name>
    <name type="synonym">Arum esculentum</name>
    <dbReference type="NCBI Taxonomy" id="4460"/>
    <lineage>
        <taxon>Eukaryota</taxon>
        <taxon>Viridiplantae</taxon>
        <taxon>Streptophyta</taxon>
        <taxon>Embryophyta</taxon>
        <taxon>Tracheophyta</taxon>
        <taxon>Spermatophyta</taxon>
        <taxon>Magnoliopsida</taxon>
        <taxon>Liliopsida</taxon>
        <taxon>Araceae</taxon>
        <taxon>Aroideae</taxon>
        <taxon>Colocasieae</taxon>
        <taxon>Colocasia</taxon>
    </lineage>
</organism>
<protein>
    <submittedName>
        <fullName evidence="2">Uncharacterized protein</fullName>
    </submittedName>
</protein>
<dbReference type="AlphaFoldDB" id="A0A843XAX2"/>
<dbReference type="EMBL" id="NMUH01007018">
    <property type="protein sequence ID" value="MQM16462.1"/>
    <property type="molecule type" value="Genomic_DNA"/>
</dbReference>
<feature type="region of interest" description="Disordered" evidence="1">
    <location>
        <begin position="23"/>
        <end position="60"/>
    </location>
</feature>
<feature type="compositionally biased region" description="Polar residues" evidence="1">
    <location>
        <begin position="51"/>
        <end position="60"/>
    </location>
</feature>
<feature type="non-terminal residue" evidence="2">
    <location>
        <position position="133"/>
    </location>
</feature>
<comment type="caution">
    <text evidence="2">The sequence shown here is derived from an EMBL/GenBank/DDBJ whole genome shotgun (WGS) entry which is preliminary data.</text>
</comment>
<dbReference type="Proteomes" id="UP000652761">
    <property type="component" value="Unassembled WGS sequence"/>
</dbReference>
<evidence type="ECO:0000313" key="2">
    <source>
        <dbReference type="EMBL" id="MQM16462.1"/>
    </source>
</evidence>
<evidence type="ECO:0000313" key="3">
    <source>
        <dbReference type="Proteomes" id="UP000652761"/>
    </source>
</evidence>
<accession>A0A843XAX2</accession>
<feature type="non-terminal residue" evidence="2">
    <location>
        <position position="1"/>
    </location>
</feature>
<proteinExistence type="predicted"/>